<dbReference type="OrthoDB" id="5497412at2"/>
<feature type="domain" description="HTH luxR-type" evidence="1">
    <location>
        <begin position="315"/>
        <end position="372"/>
    </location>
</feature>
<organism evidence="3 6">
    <name type="scientific">Burkholderia ubonensis</name>
    <dbReference type="NCBI Taxonomy" id="101571"/>
    <lineage>
        <taxon>Bacteria</taxon>
        <taxon>Pseudomonadati</taxon>
        <taxon>Pseudomonadota</taxon>
        <taxon>Betaproteobacteria</taxon>
        <taxon>Burkholderiales</taxon>
        <taxon>Burkholderiaceae</taxon>
        <taxon>Burkholderia</taxon>
        <taxon>Burkholderia cepacia complex</taxon>
    </lineage>
</organism>
<dbReference type="EMBL" id="MEAU01000020">
    <property type="protein sequence ID" value="OJA46851.1"/>
    <property type="molecule type" value="Genomic_DNA"/>
</dbReference>
<dbReference type="EMBL" id="LPAD01000062">
    <property type="protein sequence ID" value="KVN84990.1"/>
    <property type="molecule type" value="Genomic_DNA"/>
</dbReference>
<dbReference type="Proteomes" id="UP000057910">
    <property type="component" value="Unassembled WGS sequence"/>
</dbReference>
<dbReference type="Proteomes" id="UP000183667">
    <property type="component" value="Unassembled WGS sequence"/>
</dbReference>
<evidence type="ECO:0000313" key="2">
    <source>
        <dbReference type="EMBL" id="KVN84990.1"/>
    </source>
</evidence>
<accession>A0A105G9F1</accession>
<comment type="caution">
    <text evidence="3">The sequence shown here is derived from an EMBL/GenBank/DDBJ whole genome shotgun (WGS) entry which is preliminary data.</text>
</comment>
<name>A0A105G9F1_9BURK</name>
<protein>
    <submittedName>
        <fullName evidence="3">LuxR family transcriptional regulator</fullName>
    </submittedName>
</protein>
<dbReference type="SMART" id="SM00421">
    <property type="entry name" value="HTH_LUXR"/>
    <property type="match status" value="1"/>
</dbReference>
<reference evidence="4" key="3">
    <citation type="submission" date="2016-08" db="EMBL/GenBank/DDBJ databases">
        <authorList>
            <person name="Price E.P."/>
            <person name="Currie B.J."/>
            <person name="Wagner D.M."/>
        </authorList>
    </citation>
    <scope>NUCLEOTIDE SEQUENCE</scope>
    <source>
        <strain evidence="4">MSMB0103</strain>
    </source>
</reference>
<dbReference type="AlphaFoldDB" id="A0A105G9F1"/>
<evidence type="ECO:0000313" key="5">
    <source>
        <dbReference type="Proteomes" id="UP000057910"/>
    </source>
</evidence>
<evidence type="ECO:0000313" key="4">
    <source>
        <dbReference type="EMBL" id="OJA46851.1"/>
    </source>
</evidence>
<dbReference type="InterPro" id="IPR036388">
    <property type="entry name" value="WH-like_DNA-bd_sf"/>
</dbReference>
<dbReference type="EMBL" id="LPIX01000098">
    <property type="protein sequence ID" value="KWD94076.1"/>
    <property type="molecule type" value="Genomic_DNA"/>
</dbReference>
<dbReference type="Proteomes" id="UP000062998">
    <property type="component" value="Unassembled WGS sequence"/>
</dbReference>
<sequence length="381" mass="41101">MTRVETIHQAIRHVYEAALAPDGWSHAGISVTEATGARKAIFLGVSAATVPGSAITTGFDAEYARRMQRKFETQPPNWVKAIPVGMPLRQTSLISDGAFRRSEFYCDAVRPTGGFYGMLAPLVSDRSVYFVVGRDLGTADFSDDDVEAARLIVPHLTTALQVQNRLAAADLRTKEAYEVISRLEFGVILLDARMRPIFANGRAEALAHCGDGLLLKRNEVSAASPADAKSLHDAIATAVRLNAGGRDASEAVARPWAPLKCYVSRRSPHLPLVIRVVPVSASEMPNGISTATRVILFVMEPATPPEIDPSFLVATFDLTRREAMLAALLVRGPDLAEAASQLGIGLGTARGYLKQILAKTDTHRQAELVSLLLRAGMPIVR</sequence>
<dbReference type="RefSeq" id="WP_059826108.1">
    <property type="nucleotide sequence ID" value="NZ_CP013465.1"/>
</dbReference>
<gene>
    <name evidence="4" type="ORF">BGV66_14420</name>
    <name evidence="2" type="ORF">WJ68_14130</name>
    <name evidence="3" type="ORF">WL73_26115</name>
</gene>
<dbReference type="Gene3D" id="1.10.10.10">
    <property type="entry name" value="Winged helix-like DNA-binding domain superfamily/Winged helix DNA-binding domain"/>
    <property type="match status" value="1"/>
</dbReference>
<evidence type="ECO:0000313" key="3">
    <source>
        <dbReference type="EMBL" id="KWD94076.1"/>
    </source>
</evidence>
<evidence type="ECO:0000313" key="6">
    <source>
        <dbReference type="Proteomes" id="UP000062998"/>
    </source>
</evidence>
<reference evidence="7" key="2">
    <citation type="submission" date="2016-08" db="EMBL/GenBank/DDBJ databases">
        <title>Population biology and virulence potential of Burkholderia ubonensis.</title>
        <authorList>
            <person name="Price E.P."/>
            <person name="Currie B.J."/>
            <person name="Wagner D.M."/>
        </authorList>
    </citation>
    <scope>NUCLEOTIDE SEQUENCE [LARGE SCALE GENOMIC DNA]</scope>
    <source>
        <strain evidence="7">MSMB0103</strain>
    </source>
</reference>
<dbReference type="GO" id="GO:0006355">
    <property type="term" value="P:regulation of DNA-templated transcription"/>
    <property type="evidence" value="ECO:0007669"/>
    <property type="project" value="InterPro"/>
</dbReference>
<reference evidence="5 6" key="1">
    <citation type="submission" date="2015-11" db="EMBL/GenBank/DDBJ databases">
        <title>Expanding the genomic diversity of Burkholderia species for the development of highly accurate diagnostics.</title>
        <authorList>
            <person name="Sahl J."/>
            <person name="Keim P."/>
            <person name="Wagner D."/>
        </authorList>
    </citation>
    <scope>NUCLEOTIDE SEQUENCE [LARGE SCALE GENOMIC DNA]</scope>
    <source>
        <strain evidence="2 5">MSMB1585WGS</strain>
        <strain evidence="3 6">MSMB2167WGS</strain>
    </source>
</reference>
<dbReference type="InterPro" id="IPR000792">
    <property type="entry name" value="Tscrpt_reg_LuxR_C"/>
</dbReference>
<dbReference type="GO" id="GO:0003677">
    <property type="term" value="F:DNA binding"/>
    <property type="evidence" value="ECO:0007669"/>
    <property type="project" value="InterPro"/>
</dbReference>
<dbReference type="SUPFAM" id="SSF46894">
    <property type="entry name" value="C-terminal effector domain of the bipartite response regulators"/>
    <property type="match status" value="1"/>
</dbReference>
<dbReference type="InterPro" id="IPR016032">
    <property type="entry name" value="Sig_transdc_resp-reg_C-effctor"/>
</dbReference>
<proteinExistence type="predicted"/>
<evidence type="ECO:0000259" key="1">
    <source>
        <dbReference type="SMART" id="SM00421"/>
    </source>
</evidence>
<evidence type="ECO:0000313" key="7">
    <source>
        <dbReference type="Proteomes" id="UP000183667"/>
    </source>
</evidence>